<dbReference type="Pfam" id="PF12951">
    <property type="entry name" value="PATR"/>
    <property type="match status" value="1"/>
</dbReference>
<dbReference type="InterPro" id="IPR011050">
    <property type="entry name" value="Pectin_lyase_fold/virulence"/>
</dbReference>
<gene>
    <name evidence="3" type="ORF">PSM7751_00426</name>
</gene>
<evidence type="ECO:0000256" key="1">
    <source>
        <dbReference type="ARBA" id="ARBA00022729"/>
    </source>
</evidence>
<dbReference type="AlphaFoldDB" id="A0A1X6YAH5"/>
<dbReference type="InterPro" id="IPR006311">
    <property type="entry name" value="TAT_signal"/>
</dbReference>
<dbReference type="OrthoDB" id="9804931at2"/>
<dbReference type="Proteomes" id="UP000193963">
    <property type="component" value="Unassembled WGS sequence"/>
</dbReference>
<evidence type="ECO:0000259" key="2">
    <source>
        <dbReference type="PROSITE" id="PS51208"/>
    </source>
</evidence>
<dbReference type="InterPro" id="IPR013425">
    <property type="entry name" value="Autotrns_rpt"/>
</dbReference>
<dbReference type="InterPro" id="IPR036709">
    <property type="entry name" value="Autotransporte_beta_dom_sf"/>
</dbReference>
<proteinExistence type="predicted"/>
<dbReference type="InterPro" id="IPR005546">
    <property type="entry name" value="Autotransporte_beta"/>
</dbReference>
<dbReference type="SUPFAM" id="SSF56219">
    <property type="entry name" value="DNase I-like"/>
    <property type="match status" value="1"/>
</dbReference>
<dbReference type="Pfam" id="PF03797">
    <property type="entry name" value="Autotransporter"/>
    <property type="match status" value="1"/>
</dbReference>
<dbReference type="Pfam" id="PF03372">
    <property type="entry name" value="Exo_endo_phos"/>
    <property type="match status" value="1"/>
</dbReference>
<protein>
    <submittedName>
        <fullName evidence="3">Extracellular serine protease</fullName>
        <ecNumber evidence="3">3.4.21.-</ecNumber>
    </submittedName>
</protein>
<dbReference type="InterPro" id="IPR005135">
    <property type="entry name" value="Endo/exonuclease/phosphatase"/>
</dbReference>
<dbReference type="EMBL" id="FWFN01000001">
    <property type="protein sequence ID" value="SLN15547.1"/>
    <property type="molecule type" value="Genomic_DNA"/>
</dbReference>
<dbReference type="Gene3D" id="3.60.10.10">
    <property type="entry name" value="Endonuclease/exonuclease/phosphatase"/>
    <property type="match status" value="1"/>
</dbReference>
<dbReference type="InterPro" id="IPR036691">
    <property type="entry name" value="Endo/exonu/phosph_ase_sf"/>
</dbReference>
<dbReference type="SUPFAM" id="SSF51126">
    <property type="entry name" value="Pectin lyase-like"/>
    <property type="match status" value="1"/>
</dbReference>
<dbReference type="EC" id="3.4.21.-" evidence="3"/>
<keyword evidence="3" id="KW-0378">Hydrolase</keyword>
<dbReference type="RefSeq" id="WP_085886332.1">
    <property type="nucleotide sequence ID" value="NZ_FWFN01000001.1"/>
</dbReference>
<feature type="domain" description="Autotransporter" evidence="2">
    <location>
        <begin position="792"/>
        <end position="1065"/>
    </location>
</feature>
<keyword evidence="1" id="KW-0732">Signal</keyword>
<keyword evidence="3" id="KW-0645">Protease</keyword>
<evidence type="ECO:0000313" key="3">
    <source>
        <dbReference type="EMBL" id="SLN15547.1"/>
    </source>
</evidence>
<dbReference type="PROSITE" id="PS51318">
    <property type="entry name" value="TAT"/>
    <property type="match status" value="1"/>
</dbReference>
<dbReference type="GO" id="GO:0006508">
    <property type="term" value="P:proteolysis"/>
    <property type="evidence" value="ECO:0007669"/>
    <property type="project" value="UniProtKB-KW"/>
</dbReference>
<evidence type="ECO:0000313" key="4">
    <source>
        <dbReference type="Proteomes" id="UP000193963"/>
    </source>
</evidence>
<name>A0A1X6YAH5_9RHOB</name>
<organism evidence="3 4">
    <name type="scientific">Pseudooceanicola marinus</name>
    <dbReference type="NCBI Taxonomy" id="396013"/>
    <lineage>
        <taxon>Bacteria</taxon>
        <taxon>Pseudomonadati</taxon>
        <taxon>Pseudomonadota</taxon>
        <taxon>Alphaproteobacteria</taxon>
        <taxon>Rhodobacterales</taxon>
        <taxon>Paracoccaceae</taxon>
        <taxon>Pseudooceanicola</taxon>
    </lineage>
</organism>
<accession>A0A1X6YAH5</accession>
<dbReference type="SUPFAM" id="SSF103515">
    <property type="entry name" value="Autotransporter"/>
    <property type="match status" value="1"/>
</dbReference>
<dbReference type="NCBIfam" id="TIGR02601">
    <property type="entry name" value="autotrns_rpt"/>
    <property type="match status" value="1"/>
</dbReference>
<sequence length="1065" mass="110877">MPLSPLPLSRRAGLTTGLRAALLGGVATLGLLAAPAALQAQDATPAGTVRVLTMNTWGDQFRNNLDAIAPLFINGDYDVIAFQELRNDTYLAGLQQILRDAGLGEYEYIRQGDSGVLSRIGGDFDTNTLGDAVAYQHAELGNGAPETVIGSLHLDYRDPSATRLKEAHGITEWALSTNRPVILTGDWNAGDVSERGLHRASQQKLILQNYLRTGNSFYGTLLEEYAVDPDAIADFIDAHDGENLSLDQIPDDLFADEMYPVENNTPVTMNYLKRNFILLQTEAEREHFAPHELGDGSVSWPSAEEDGTNTWPSWDRVRIDHFIASRPFGKWFVITDDPADAYTGTLDQTDVLPDGTAFTDHEVVAHDFRWIGPKLEHENAGTVDERTRLVWSDEATTFAKGNEFFLTRNNMRTDVYLGQIADDNGNPILTGLTEAEKKTLLDCTSDDPRLAQAIVDYCIDDHSFIDETLVTSGGTVLVEEDAALGGSDATLRLSNGGLAVRGTAMQSLSRDVSLEGTGGWIEIRDAEAAVDAEGEVTGTGALAKRGAGTLILSGDNSYTGATDVEAGTLVVNGSTASSALTNVMNGAHLGGNGTTGSVSVLSGGTFGAGNSIGALTVDGDLSFASGSTFEVETDEDGNADTVAVTGQVDILGGTALVIGEGLNYAPELSMQILTADGGLTGTFDQVNSTLAFLDADLAYGSNALTLQLARNDTAFDSVADTANGRAAAGGIESLGFGNALYNSVVMLGEANASAAFNSLSGELYAASAGALAGQSALVGGIAGTQLDAALDLAPGTTGFWLKGYGEDAEVDGTGDLRDLDRSATGTLLGVNGMLENGLTLGVMAGFGSSEASLDGLAGKADSDDTHFGLVAGQRFGQTALTGGLLYTRSDVSVWRGADYAGTTEVLRGGYTADTTQVFAELSQELELGGTRLTPFAGLSHIEVDGGTGAETGGDAALVLRGIDASATLAELGLRAEHALDQGTTLGGELSWRHVMDGETGSADMAFAGGDTFHVDGTDLAEDVVTLGLSAAIAISDTASLSVGYQGRFGDQGSANAVTAGVGLRF</sequence>
<dbReference type="PROSITE" id="PS51208">
    <property type="entry name" value="AUTOTRANSPORTER"/>
    <property type="match status" value="1"/>
</dbReference>
<dbReference type="Gene3D" id="2.40.128.130">
    <property type="entry name" value="Autotransporter beta-domain"/>
    <property type="match status" value="1"/>
</dbReference>
<reference evidence="3 4" key="1">
    <citation type="submission" date="2017-03" db="EMBL/GenBank/DDBJ databases">
        <authorList>
            <person name="Afonso C.L."/>
            <person name="Miller P.J."/>
            <person name="Scott M.A."/>
            <person name="Spackman E."/>
            <person name="Goraichik I."/>
            <person name="Dimitrov K.M."/>
            <person name="Suarez D.L."/>
            <person name="Swayne D.E."/>
        </authorList>
    </citation>
    <scope>NUCLEOTIDE SEQUENCE [LARGE SCALE GENOMIC DNA]</scope>
    <source>
        <strain evidence="3 4">CECT 7751</strain>
    </source>
</reference>
<keyword evidence="4" id="KW-1185">Reference proteome</keyword>
<dbReference type="GO" id="GO:0008233">
    <property type="term" value="F:peptidase activity"/>
    <property type="evidence" value="ECO:0007669"/>
    <property type="project" value="UniProtKB-KW"/>
</dbReference>
<dbReference type="SMART" id="SM00869">
    <property type="entry name" value="Autotransporter"/>
    <property type="match status" value="1"/>
</dbReference>